<feature type="compositionally biased region" description="Polar residues" evidence="1">
    <location>
        <begin position="40"/>
        <end position="52"/>
    </location>
</feature>
<dbReference type="EMBL" id="GG666555">
    <property type="protein sequence ID" value="EEN55868.1"/>
    <property type="molecule type" value="Genomic_DNA"/>
</dbReference>
<protein>
    <submittedName>
        <fullName evidence="2">Uncharacterized protein</fullName>
    </submittedName>
</protein>
<sequence length="116" mass="12852">MTVGGQERSPPGRGRGRYGGGHVRELNFMPWDTSFRDFETSSGHGFPTQDTGTPGMRPERRESSEGRGSLRKQFVSPSTKSAAGPQGRYRYQHDCGPGTPAEMVERPLSLQYLCPY</sequence>
<dbReference type="AlphaFoldDB" id="C3YV05"/>
<accession>C3YV05</accession>
<feature type="compositionally biased region" description="Low complexity" evidence="1">
    <location>
        <begin position="1"/>
        <end position="12"/>
    </location>
</feature>
<proteinExistence type="predicted"/>
<feature type="region of interest" description="Disordered" evidence="1">
    <location>
        <begin position="1"/>
        <end position="96"/>
    </location>
</feature>
<evidence type="ECO:0000256" key="1">
    <source>
        <dbReference type="SAM" id="MobiDB-lite"/>
    </source>
</evidence>
<dbReference type="InParanoid" id="C3YV05"/>
<evidence type="ECO:0000313" key="2">
    <source>
        <dbReference type="EMBL" id="EEN55868.1"/>
    </source>
</evidence>
<organism>
    <name type="scientific">Branchiostoma floridae</name>
    <name type="common">Florida lancelet</name>
    <name type="synonym">Amphioxus</name>
    <dbReference type="NCBI Taxonomy" id="7739"/>
    <lineage>
        <taxon>Eukaryota</taxon>
        <taxon>Metazoa</taxon>
        <taxon>Chordata</taxon>
        <taxon>Cephalochordata</taxon>
        <taxon>Leptocardii</taxon>
        <taxon>Amphioxiformes</taxon>
        <taxon>Branchiostomatidae</taxon>
        <taxon>Branchiostoma</taxon>
    </lineage>
</organism>
<name>C3YV05_BRAFL</name>
<gene>
    <name evidence="2" type="ORF">BRAFLDRAFT_95546</name>
</gene>
<reference evidence="2" key="1">
    <citation type="journal article" date="2008" name="Nature">
        <title>The amphioxus genome and the evolution of the chordate karyotype.</title>
        <authorList>
            <consortium name="US DOE Joint Genome Institute (JGI-PGF)"/>
            <person name="Putnam N.H."/>
            <person name="Butts T."/>
            <person name="Ferrier D.E.K."/>
            <person name="Furlong R.F."/>
            <person name="Hellsten U."/>
            <person name="Kawashima T."/>
            <person name="Robinson-Rechavi M."/>
            <person name="Shoguchi E."/>
            <person name="Terry A."/>
            <person name="Yu J.-K."/>
            <person name="Benito-Gutierrez E.L."/>
            <person name="Dubchak I."/>
            <person name="Garcia-Fernandez J."/>
            <person name="Gibson-Brown J.J."/>
            <person name="Grigoriev I.V."/>
            <person name="Horton A.C."/>
            <person name="de Jong P.J."/>
            <person name="Jurka J."/>
            <person name="Kapitonov V.V."/>
            <person name="Kohara Y."/>
            <person name="Kuroki Y."/>
            <person name="Lindquist E."/>
            <person name="Lucas S."/>
            <person name="Osoegawa K."/>
            <person name="Pennacchio L.A."/>
            <person name="Salamov A.A."/>
            <person name="Satou Y."/>
            <person name="Sauka-Spengler T."/>
            <person name="Schmutz J."/>
            <person name="Shin-I T."/>
            <person name="Toyoda A."/>
            <person name="Bronner-Fraser M."/>
            <person name="Fujiyama A."/>
            <person name="Holland L.Z."/>
            <person name="Holland P.W.H."/>
            <person name="Satoh N."/>
            <person name="Rokhsar D.S."/>
        </authorList>
    </citation>
    <scope>NUCLEOTIDE SEQUENCE [LARGE SCALE GENOMIC DNA]</scope>
    <source>
        <strain evidence="2">S238N-H82</strain>
        <tissue evidence="2">Testes</tissue>
    </source>
</reference>